<dbReference type="EMBL" id="JXXZ01000010">
    <property type="protein sequence ID" value="KJY98562.1"/>
    <property type="molecule type" value="Genomic_DNA"/>
</dbReference>
<evidence type="ECO:0000313" key="6">
    <source>
        <dbReference type="Proteomes" id="UP000033664"/>
    </source>
</evidence>
<evidence type="ECO:0000256" key="2">
    <source>
        <dbReference type="ARBA" id="ARBA00023125"/>
    </source>
</evidence>
<dbReference type="OrthoDB" id="5582699at2"/>
<dbReference type="eggNOG" id="COG2207">
    <property type="taxonomic scope" value="Bacteria"/>
</dbReference>
<dbReference type="Gene3D" id="1.10.10.60">
    <property type="entry name" value="Homeodomain-like"/>
    <property type="match status" value="1"/>
</dbReference>
<dbReference type="Pfam" id="PF12833">
    <property type="entry name" value="HTH_18"/>
    <property type="match status" value="1"/>
</dbReference>
<dbReference type="Proteomes" id="UP000033664">
    <property type="component" value="Unassembled WGS sequence"/>
</dbReference>
<dbReference type="GeneID" id="58229330"/>
<dbReference type="PANTHER" id="PTHR47894:SF1">
    <property type="entry name" value="HTH-TYPE TRANSCRIPTIONAL REGULATOR VQSM"/>
    <property type="match status" value="1"/>
</dbReference>
<dbReference type="GO" id="GO:0003700">
    <property type="term" value="F:DNA-binding transcription factor activity"/>
    <property type="evidence" value="ECO:0007669"/>
    <property type="project" value="InterPro"/>
</dbReference>
<dbReference type="PROSITE" id="PS01124">
    <property type="entry name" value="HTH_ARAC_FAMILY_2"/>
    <property type="match status" value="1"/>
</dbReference>
<organism evidence="5 6">
    <name type="scientific">Pseudoalteromonas ruthenica</name>
    <dbReference type="NCBI Taxonomy" id="151081"/>
    <lineage>
        <taxon>Bacteria</taxon>
        <taxon>Pseudomonadati</taxon>
        <taxon>Pseudomonadota</taxon>
        <taxon>Gammaproteobacteria</taxon>
        <taxon>Alteromonadales</taxon>
        <taxon>Pseudoalteromonadaceae</taxon>
        <taxon>Pseudoalteromonas</taxon>
    </lineage>
</organism>
<dbReference type="PATRIC" id="fig|151081.8.peg.2350"/>
<keyword evidence="2" id="KW-0238">DNA-binding</keyword>
<dbReference type="RefSeq" id="WP_045979685.1">
    <property type="nucleotide sequence ID" value="NZ_JXXY01000010.1"/>
</dbReference>
<accession>A0A0F4PT17</accession>
<keyword evidence="3" id="KW-0804">Transcription</keyword>
<gene>
    <name evidence="5" type="ORF">TW72_12590</name>
</gene>
<name>A0A0F4PT17_9GAMM</name>
<reference evidence="5 6" key="1">
    <citation type="journal article" date="2015" name="BMC Genomics">
        <title>Genome mining reveals unlocked bioactive potential of marine Gram-negative bacteria.</title>
        <authorList>
            <person name="Machado H."/>
            <person name="Sonnenschein E.C."/>
            <person name="Melchiorsen J."/>
            <person name="Gram L."/>
        </authorList>
    </citation>
    <scope>NUCLEOTIDE SEQUENCE [LARGE SCALE GENOMIC DNA]</scope>
    <source>
        <strain evidence="5 6">S3137</strain>
    </source>
</reference>
<dbReference type="AlphaFoldDB" id="A0A0F4PT17"/>
<dbReference type="InterPro" id="IPR009057">
    <property type="entry name" value="Homeodomain-like_sf"/>
</dbReference>
<keyword evidence="1" id="KW-0805">Transcription regulation</keyword>
<dbReference type="SMART" id="SM00342">
    <property type="entry name" value="HTH_ARAC"/>
    <property type="match status" value="1"/>
</dbReference>
<evidence type="ECO:0000313" key="5">
    <source>
        <dbReference type="EMBL" id="KJY98562.1"/>
    </source>
</evidence>
<keyword evidence="6" id="KW-1185">Reference proteome</keyword>
<feature type="domain" description="HTH araC/xylS-type" evidence="4">
    <location>
        <begin position="234"/>
        <end position="330"/>
    </location>
</feature>
<proteinExistence type="predicted"/>
<sequence length="335" mass="38736">MSPSFVSHQVLRSLVLFLETKGLKRADALHQLRCDEQALHQPSESFHLGHYHRLMLWAHQQLNCAHIGLYFGVQLDLERWGVLGHLAAVSPNLHRVIDYGRRFHPLVRHTQSLTFHQRAQTLTLDLGPTQSHCYYVIDELFASWLSFARMYVLQAEQLTPVAVHLMRSPPNNTKEQRIYENVFKCPVYFNSSTNSMTIARMLLGQPLKQPDTTLEQLLLHQAQQQLDARFDLREKVKQQLVAHLPQRLNVEQAAQLCAVPTRTLQRHLAQQQTSFSQLLDEARARLALQLFESGYKAIDIATKLGFSEQSALQRAFKRWYGKSPKRYLITKNNLK</sequence>
<comment type="caution">
    <text evidence="5">The sequence shown here is derived from an EMBL/GenBank/DDBJ whole genome shotgun (WGS) entry which is preliminary data.</text>
</comment>
<protein>
    <recommendedName>
        <fullName evidence="4">HTH araC/xylS-type domain-containing protein</fullName>
    </recommendedName>
</protein>
<dbReference type="Pfam" id="PF12625">
    <property type="entry name" value="Arabinose_bd"/>
    <property type="match status" value="1"/>
</dbReference>
<evidence type="ECO:0000256" key="1">
    <source>
        <dbReference type="ARBA" id="ARBA00023015"/>
    </source>
</evidence>
<evidence type="ECO:0000256" key="3">
    <source>
        <dbReference type="ARBA" id="ARBA00023163"/>
    </source>
</evidence>
<dbReference type="GO" id="GO:0005829">
    <property type="term" value="C:cytosol"/>
    <property type="evidence" value="ECO:0007669"/>
    <property type="project" value="TreeGrafter"/>
</dbReference>
<dbReference type="InterPro" id="IPR018060">
    <property type="entry name" value="HTH_AraC"/>
</dbReference>
<dbReference type="PANTHER" id="PTHR47894">
    <property type="entry name" value="HTH-TYPE TRANSCRIPTIONAL REGULATOR GADX"/>
    <property type="match status" value="1"/>
</dbReference>
<evidence type="ECO:0000259" key="4">
    <source>
        <dbReference type="PROSITE" id="PS01124"/>
    </source>
</evidence>
<dbReference type="InterPro" id="IPR032687">
    <property type="entry name" value="AraC-type_N"/>
</dbReference>
<dbReference type="GO" id="GO:0000976">
    <property type="term" value="F:transcription cis-regulatory region binding"/>
    <property type="evidence" value="ECO:0007669"/>
    <property type="project" value="TreeGrafter"/>
</dbReference>
<dbReference type="SUPFAM" id="SSF46689">
    <property type="entry name" value="Homeodomain-like"/>
    <property type="match status" value="1"/>
</dbReference>